<dbReference type="SUPFAM" id="SSF82895">
    <property type="entry name" value="TSP-1 type 1 repeat"/>
    <property type="match status" value="8"/>
</dbReference>
<gene>
    <name evidence="3" type="ORF">NP493_335g03034</name>
</gene>
<dbReference type="Gene3D" id="2.60.120.1000">
    <property type="match status" value="1"/>
</dbReference>
<sequence>MCAFDGQWLQWSEWTLCSRSCDTGQSNRTRVCWEAEHDGHTACNGSDSETRICNEHPCPVDGWWSGWTQWTVCSRSCDTGHSNRTRFCSRTEHGGVSHCNGSNDSETRKCNEHPCPVDGEWSKWSQWTECSRSCETGQSNRTRFCIEAKHGGVNHCNGSEESGTKTCNEQPCPVDGEWMEWTEWSSCNRTCGGGLQAKLRTCIQPQYGGQLCIGREIDTRFCNQQPCAVDGRWSPWTEWTPCPVSCGGAKHNRTRECVGPFYGGENCRGFSQQARRCNIRFCPVDGAWEHWQRWTACSRSCGAGSMTRVRRCTGTKYGGETCHGPKEEQSDCNVKECPIDGAWDPWSEWTECPVTCGGSSQKRTRLCQGPFYGGTPCRGGSEGYRPCGTVTCFKPRPWLEWSSWSTCSVTCGGGVRTRTRRCDDADLGGMYAMVCDGQDEDITPCHDFPCRPALKTCDHWKRAGLEDNVHVQIDPSTRGSAFWVHCNIRGRDESAISEVWHNHMVPTPVGGFEERGSYHIELKYNITDAQIQALIVESNTCRQWLRWQCKSAGIKSAFDKDVAITYWSNAKHEPRYYWGGADPTSDMCSCGMTGTCAMGAEKCNCDANDDVWRSDSGYLTYKPDLPVTGFRAGDTGSSSEEGVHTIGKLECME</sequence>
<evidence type="ECO:0000256" key="2">
    <source>
        <dbReference type="ARBA" id="ARBA00023157"/>
    </source>
</evidence>
<evidence type="ECO:0000256" key="1">
    <source>
        <dbReference type="ARBA" id="ARBA00022737"/>
    </source>
</evidence>
<protein>
    <recommendedName>
        <fullName evidence="5">Hemicentin-1</fullName>
    </recommendedName>
</protein>
<dbReference type="SMART" id="SM00209">
    <property type="entry name" value="TSP1"/>
    <property type="match status" value="8"/>
</dbReference>
<dbReference type="PANTHER" id="PTHR22906">
    <property type="entry name" value="PROPERDIN"/>
    <property type="match status" value="1"/>
</dbReference>
<keyword evidence="2" id="KW-1015">Disulfide bond</keyword>
<evidence type="ECO:0000313" key="3">
    <source>
        <dbReference type="EMBL" id="KAK2182809.1"/>
    </source>
</evidence>
<proteinExistence type="predicted"/>
<reference evidence="3" key="1">
    <citation type="journal article" date="2023" name="Mol. Biol. Evol.">
        <title>Third-Generation Sequencing Reveals the Adaptive Role of the Epigenome in Three Deep-Sea Polychaetes.</title>
        <authorList>
            <person name="Perez M."/>
            <person name="Aroh O."/>
            <person name="Sun Y."/>
            <person name="Lan Y."/>
            <person name="Juniper S.K."/>
            <person name="Young C.R."/>
            <person name="Angers B."/>
            <person name="Qian P.Y."/>
        </authorList>
    </citation>
    <scope>NUCLEOTIDE SEQUENCE</scope>
    <source>
        <strain evidence="3">R07B-5</strain>
    </source>
</reference>
<dbReference type="EMBL" id="JAODUO010000335">
    <property type="protein sequence ID" value="KAK2182809.1"/>
    <property type="molecule type" value="Genomic_DNA"/>
</dbReference>
<organism evidence="3 4">
    <name type="scientific">Ridgeia piscesae</name>
    <name type="common">Tubeworm</name>
    <dbReference type="NCBI Taxonomy" id="27915"/>
    <lineage>
        <taxon>Eukaryota</taxon>
        <taxon>Metazoa</taxon>
        <taxon>Spiralia</taxon>
        <taxon>Lophotrochozoa</taxon>
        <taxon>Annelida</taxon>
        <taxon>Polychaeta</taxon>
        <taxon>Sedentaria</taxon>
        <taxon>Canalipalpata</taxon>
        <taxon>Sabellida</taxon>
        <taxon>Siboglinidae</taxon>
        <taxon>Ridgeia</taxon>
    </lineage>
</organism>
<dbReference type="PANTHER" id="PTHR22906:SF21">
    <property type="entry name" value="SEMA DOMAIN-CONTAINING PROTEIN"/>
    <property type="match status" value="1"/>
</dbReference>
<dbReference type="AlphaFoldDB" id="A0AAD9L3R2"/>
<dbReference type="Proteomes" id="UP001209878">
    <property type="component" value="Unassembled WGS sequence"/>
</dbReference>
<dbReference type="Gene3D" id="2.20.100.10">
    <property type="entry name" value="Thrombospondin type-1 (TSP1) repeat"/>
    <property type="match status" value="8"/>
</dbReference>
<keyword evidence="1" id="KW-0677">Repeat</keyword>
<dbReference type="PROSITE" id="PS50092">
    <property type="entry name" value="TSP1"/>
    <property type="match status" value="8"/>
</dbReference>
<evidence type="ECO:0000313" key="4">
    <source>
        <dbReference type="Proteomes" id="UP001209878"/>
    </source>
</evidence>
<dbReference type="FunFam" id="2.20.100.10:FF:000001">
    <property type="entry name" value="semaphorin-5A isoform X1"/>
    <property type="match status" value="2"/>
</dbReference>
<keyword evidence="4" id="KW-1185">Reference proteome</keyword>
<dbReference type="Pfam" id="PF00090">
    <property type="entry name" value="TSP_1"/>
    <property type="match status" value="8"/>
</dbReference>
<dbReference type="InterPro" id="IPR036383">
    <property type="entry name" value="TSP1_rpt_sf"/>
</dbReference>
<name>A0AAD9L3R2_RIDPI</name>
<evidence type="ECO:0008006" key="5">
    <source>
        <dbReference type="Google" id="ProtNLM"/>
    </source>
</evidence>
<accession>A0AAD9L3R2</accession>
<dbReference type="InterPro" id="IPR000884">
    <property type="entry name" value="TSP1_rpt"/>
</dbReference>
<dbReference type="InterPro" id="IPR052065">
    <property type="entry name" value="Compl_asym_regulator"/>
</dbReference>
<comment type="caution">
    <text evidence="3">The sequence shown here is derived from an EMBL/GenBank/DDBJ whole genome shotgun (WGS) entry which is preliminary data.</text>
</comment>